<reference evidence="1" key="1">
    <citation type="submission" date="2022-03" db="EMBL/GenBank/DDBJ databases">
        <title>A functionally conserved STORR gene fusion in Papaver species that diverged 16.8 million years ago.</title>
        <authorList>
            <person name="Catania T."/>
        </authorList>
    </citation>
    <scope>NUCLEOTIDE SEQUENCE</scope>
    <source>
        <strain evidence="1">S-191538</strain>
    </source>
</reference>
<sequence>LLLDFNFDYVVGCFSSCSTSFVASKYIPSVFMTATFINELFNPKYIILQQLAEKLTVTWKIKFSNTLSVIAGTFKNTW</sequence>
<gene>
    <name evidence="1" type="ORF">MKW94_009350</name>
</gene>
<comment type="caution">
    <text evidence="1">The sequence shown here is derived from an EMBL/GenBank/DDBJ whole genome shotgun (WGS) entry which is preliminary data.</text>
</comment>
<feature type="non-terminal residue" evidence="1">
    <location>
        <position position="1"/>
    </location>
</feature>
<name>A0AA42AQ52_PAPNU</name>
<protein>
    <submittedName>
        <fullName evidence="1">Uncharacterized protein</fullName>
    </submittedName>
</protein>
<organism evidence="1 2">
    <name type="scientific">Papaver nudicaule</name>
    <name type="common">Iceland poppy</name>
    <dbReference type="NCBI Taxonomy" id="74823"/>
    <lineage>
        <taxon>Eukaryota</taxon>
        <taxon>Viridiplantae</taxon>
        <taxon>Streptophyta</taxon>
        <taxon>Embryophyta</taxon>
        <taxon>Tracheophyta</taxon>
        <taxon>Spermatophyta</taxon>
        <taxon>Magnoliopsida</taxon>
        <taxon>Ranunculales</taxon>
        <taxon>Papaveraceae</taxon>
        <taxon>Papaveroideae</taxon>
        <taxon>Papaver</taxon>
    </lineage>
</organism>
<accession>A0AA42AQ52</accession>
<evidence type="ECO:0000313" key="1">
    <source>
        <dbReference type="EMBL" id="MCL7039193.1"/>
    </source>
</evidence>
<keyword evidence="2" id="KW-1185">Reference proteome</keyword>
<dbReference type="Proteomes" id="UP001177140">
    <property type="component" value="Unassembled WGS sequence"/>
</dbReference>
<proteinExistence type="predicted"/>
<dbReference type="EMBL" id="JAJJMA010198633">
    <property type="protein sequence ID" value="MCL7039193.1"/>
    <property type="molecule type" value="Genomic_DNA"/>
</dbReference>
<evidence type="ECO:0000313" key="2">
    <source>
        <dbReference type="Proteomes" id="UP001177140"/>
    </source>
</evidence>
<dbReference type="AlphaFoldDB" id="A0AA42AQ52"/>